<dbReference type="EMBL" id="JBGFUD010000827">
    <property type="protein sequence ID" value="MFH4975302.1"/>
    <property type="molecule type" value="Genomic_DNA"/>
</dbReference>
<sequence>MICSQVKEVTEAEGTVSGTLLVTPNCLMFDPDVTHPLVRENGQESYMMMAPMEDITSVAVYKDIGVITGEIQKTDKMYDPQHVRTPVESKDITNSFFEENTHLKENLTNAASDISNNECNSRIKLEEPVNFGLGSSFDGASDASNLPLENDDESVVVCPKPIRSESQSSADSHVPLIGLGSASSTANISSINQDDEMFSTDAKG</sequence>
<dbReference type="Proteomes" id="UP001608902">
    <property type="component" value="Unassembled WGS sequence"/>
</dbReference>
<gene>
    <name evidence="2" type="ORF">AB6A40_002011</name>
</gene>
<keyword evidence="3" id="KW-1185">Reference proteome</keyword>
<accession>A0ABD6EF51</accession>
<comment type="caution">
    <text evidence="2">The sequence shown here is derived from an EMBL/GenBank/DDBJ whole genome shotgun (WGS) entry which is preliminary data.</text>
</comment>
<proteinExistence type="predicted"/>
<evidence type="ECO:0000313" key="3">
    <source>
        <dbReference type="Proteomes" id="UP001608902"/>
    </source>
</evidence>
<protein>
    <submittedName>
        <fullName evidence="2">Uncharacterized protein</fullName>
    </submittedName>
</protein>
<evidence type="ECO:0000313" key="2">
    <source>
        <dbReference type="EMBL" id="MFH4975302.1"/>
    </source>
</evidence>
<evidence type="ECO:0000256" key="1">
    <source>
        <dbReference type="SAM" id="MobiDB-lite"/>
    </source>
</evidence>
<name>A0ABD6EF51_9BILA</name>
<reference evidence="2 3" key="1">
    <citation type="submission" date="2024-08" db="EMBL/GenBank/DDBJ databases">
        <title>Gnathostoma spinigerum genome.</title>
        <authorList>
            <person name="Gonzalez-Bertolin B."/>
            <person name="Monzon S."/>
            <person name="Zaballos A."/>
            <person name="Jimenez P."/>
            <person name="Dekumyoy P."/>
            <person name="Varona S."/>
            <person name="Cuesta I."/>
            <person name="Sumanam S."/>
            <person name="Adisakwattana P."/>
            <person name="Gasser R.B."/>
            <person name="Hernandez-Gonzalez A."/>
            <person name="Young N.D."/>
            <person name="Perteguer M.J."/>
        </authorList>
    </citation>
    <scope>NUCLEOTIDE SEQUENCE [LARGE SCALE GENOMIC DNA]</scope>
    <source>
        <strain evidence="2">AL3</strain>
        <tissue evidence="2">Liver</tissue>
    </source>
</reference>
<dbReference type="AlphaFoldDB" id="A0ABD6EF51"/>
<feature type="region of interest" description="Disordered" evidence="1">
    <location>
        <begin position="185"/>
        <end position="204"/>
    </location>
</feature>
<organism evidence="2 3">
    <name type="scientific">Gnathostoma spinigerum</name>
    <dbReference type="NCBI Taxonomy" id="75299"/>
    <lineage>
        <taxon>Eukaryota</taxon>
        <taxon>Metazoa</taxon>
        <taxon>Ecdysozoa</taxon>
        <taxon>Nematoda</taxon>
        <taxon>Chromadorea</taxon>
        <taxon>Rhabditida</taxon>
        <taxon>Spirurina</taxon>
        <taxon>Gnathostomatomorpha</taxon>
        <taxon>Gnathostomatoidea</taxon>
        <taxon>Gnathostomatidae</taxon>
        <taxon>Gnathostoma</taxon>
    </lineage>
</organism>